<keyword evidence="3" id="KW-1185">Reference proteome</keyword>
<evidence type="ECO:0000313" key="2">
    <source>
        <dbReference type="EMBL" id="MBA0680018.1"/>
    </source>
</evidence>
<protein>
    <submittedName>
        <fullName evidence="2">Uncharacterized protein</fullName>
    </submittedName>
</protein>
<name>A0A7J8WYD0_GOSAI</name>
<reference evidence="2 3" key="1">
    <citation type="journal article" date="2019" name="Genome Biol. Evol.">
        <title>Insights into the evolution of the New World diploid cottons (Gossypium, subgenus Houzingenia) based on genome sequencing.</title>
        <authorList>
            <person name="Grover C.E."/>
            <person name="Arick M.A. 2nd"/>
            <person name="Thrash A."/>
            <person name="Conover J.L."/>
            <person name="Sanders W.S."/>
            <person name="Peterson D.G."/>
            <person name="Frelichowski J.E."/>
            <person name="Scheffler J.A."/>
            <person name="Scheffler B.E."/>
            <person name="Wendel J.F."/>
        </authorList>
    </citation>
    <scope>NUCLEOTIDE SEQUENCE [LARGE SCALE GENOMIC DNA]</scope>
    <source>
        <strain evidence="2">185</strain>
        <tissue evidence="2">Leaf</tissue>
    </source>
</reference>
<dbReference type="InterPro" id="IPR036691">
    <property type="entry name" value="Endo/exonu/phosph_ase_sf"/>
</dbReference>
<dbReference type="AlphaFoldDB" id="A0A7J8WYD0"/>
<evidence type="ECO:0000256" key="1">
    <source>
        <dbReference type="SAM" id="MobiDB-lite"/>
    </source>
</evidence>
<dbReference type="EMBL" id="JABFAA010000004">
    <property type="protein sequence ID" value="MBA0680018.1"/>
    <property type="molecule type" value="Genomic_DNA"/>
</dbReference>
<gene>
    <name evidence="2" type="ORF">Goari_011749</name>
</gene>
<organism evidence="2 3">
    <name type="scientific">Gossypium aridum</name>
    <name type="common">American cotton</name>
    <name type="synonym">Erioxylum aridum</name>
    <dbReference type="NCBI Taxonomy" id="34290"/>
    <lineage>
        <taxon>Eukaryota</taxon>
        <taxon>Viridiplantae</taxon>
        <taxon>Streptophyta</taxon>
        <taxon>Embryophyta</taxon>
        <taxon>Tracheophyta</taxon>
        <taxon>Spermatophyta</taxon>
        <taxon>Magnoliopsida</taxon>
        <taxon>eudicotyledons</taxon>
        <taxon>Gunneridae</taxon>
        <taxon>Pentapetalae</taxon>
        <taxon>rosids</taxon>
        <taxon>malvids</taxon>
        <taxon>Malvales</taxon>
        <taxon>Malvaceae</taxon>
        <taxon>Malvoideae</taxon>
        <taxon>Gossypium</taxon>
    </lineage>
</organism>
<feature type="region of interest" description="Disordered" evidence="1">
    <location>
        <begin position="257"/>
        <end position="287"/>
    </location>
</feature>
<dbReference type="Proteomes" id="UP000593577">
    <property type="component" value="Unassembled WGS sequence"/>
</dbReference>
<sequence length="459" mass="50395">MAIFVDLEKLLTSQVLVNGRLQRVEFEALPDVCFSCGKYGHLKNLYPSSLTDRNSHDSEKIPKSFLSSETASAKKRDALPMVGEAFGPWMVLFSMDSEYLMLDLEAPSKVLGTTRFIQGDFIKNLKGKEIEKGSGSMVVVNLGKAHVSPRVSDMASKNFRPYSTLGLRQKCNGSPLECLGLQWVASQILNSYNLGLEGATGIKNKDPTILISFSNDKATSLYSNPTFEKHPEAKVGLISNALNPKKHIVVTFQEKLDNKSKPKMRANPSNIPKGHGAKSRKGNGHSGKSLFKSICGRGGKYKPVSSSGVSLPEALGSMEELISVQDGISIDKLDVKSSSEYRLDLISLLETRVSGEKANLAISKLNFYNSHNVEAINFSGGIWTGWKDSISVEKRKHLWEVLQTSISLDWSPWVAIGDFNAILSSSEKKGQVLGKMCHFFGSFMDSSQLQDLGFRGSQL</sequence>
<comment type="caution">
    <text evidence="2">The sequence shown here is derived from an EMBL/GenBank/DDBJ whole genome shotgun (WGS) entry which is preliminary data.</text>
</comment>
<proteinExistence type="predicted"/>
<dbReference type="SUPFAM" id="SSF56219">
    <property type="entry name" value="DNase I-like"/>
    <property type="match status" value="1"/>
</dbReference>
<evidence type="ECO:0000313" key="3">
    <source>
        <dbReference type="Proteomes" id="UP000593577"/>
    </source>
</evidence>
<accession>A0A7J8WYD0</accession>